<keyword evidence="3" id="KW-0456">Lyase</keyword>
<dbReference type="PANTHER" id="PTHR11444:SF1">
    <property type="entry name" value="FUMARATE HYDRATASE, MITOCHONDRIAL"/>
    <property type="match status" value="1"/>
</dbReference>
<name>A0A8X6JEF7_TRICU</name>
<dbReference type="FunFam" id="1.10.40.30:FF:000002">
    <property type="entry name" value="Fumarate hydratase class II"/>
    <property type="match status" value="1"/>
</dbReference>
<dbReference type="GO" id="GO:0006099">
    <property type="term" value="P:tricarboxylic acid cycle"/>
    <property type="evidence" value="ECO:0007669"/>
    <property type="project" value="InterPro"/>
</dbReference>
<dbReference type="GO" id="GO:0005739">
    <property type="term" value="C:mitochondrion"/>
    <property type="evidence" value="ECO:0007669"/>
    <property type="project" value="TreeGrafter"/>
</dbReference>
<feature type="region of interest" description="Disordered" evidence="4">
    <location>
        <begin position="321"/>
        <end position="348"/>
    </location>
</feature>
<evidence type="ECO:0000259" key="6">
    <source>
        <dbReference type="Pfam" id="PF10415"/>
    </source>
</evidence>
<evidence type="ECO:0000256" key="3">
    <source>
        <dbReference type="ARBA" id="ARBA00023239"/>
    </source>
</evidence>
<evidence type="ECO:0000256" key="4">
    <source>
        <dbReference type="SAM" id="MobiDB-lite"/>
    </source>
</evidence>
<dbReference type="InterPro" id="IPR005677">
    <property type="entry name" value="Fum_hydII"/>
</dbReference>
<protein>
    <recommendedName>
        <fullName evidence="2">fumarate hydratase</fullName>
        <ecNumber evidence="2">4.2.1.2</ecNumber>
    </recommendedName>
</protein>
<dbReference type="InterPro" id="IPR000362">
    <property type="entry name" value="Fumarate_lyase_fam"/>
</dbReference>
<feature type="region of interest" description="Disordered" evidence="4">
    <location>
        <begin position="528"/>
        <end position="555"/>
    </location>
</feature>
<organism evidence="7 8">
    <name type="scientific">Trichonephila clavata</name>
    <name type="common">Joro spider</name>
    <name type="synonym">Nephila clavata</name>
    <dbReference type="NCBI Taxonomy" id="2740835"/>
    <lineage>
        <taxon>Eukaryota</taxon>
        <taxon>Metazoa</taxon>
        <taxon>Ecdysozoa</taxon>
        <taxon>Arthropoda</taxon>
        <taxon>Chelicerata</taxon>
        <taxon>Arachnida</taxon>
        <taxon>Araneae</taxon>
        <taxon>Araneomorphae</taxon>
        <taxon>Entelegynae</taxon>
        <taxon>Araneoidea</taxon>
        <taxon>Nephilidae</taxon>
        <taxon>Trichonephila</taxon>
    </lineage>
</organism>
<evidence type="ECO:0000259" key="5">
    <source>
        <dbReference type="Pfam" id="PF00206"/>
    </source>
</evidence>
<dbReference type="PRINTS" id="PR00149">
    <property type="entry name" value="FUMRATELYASE"/>
</dbReference>
<dbReference type="Gene3D" id="1.10.40.30">
    <property type="entry name" value="Fumarase/aspartase (C-terminal domain)"/>
    <property type="match status" value="1"/>
</dbReference>
<comment type="caution">
    <text evidence="7">The sequence shown here is derived from an EMBL/GenBank/DDBJ whole genome shotgun (WGS) entry which is preliminary data.</text>
</comment>
<dbReference type="Proteomes" id="UP000887116">
    <property type="component" value="Unassembled WGS sequence"/>
</dbReference>
<dbReference type="InterPro" id="IPR020557">
    <property type="entry name" value="Fumarate_lyase_CS"/>
</dbReference>
<dbReference type="SUPFAM" id="SSF48557">
    <property type="entry name" value="L-aspartase-like"/>
    <property type="match status" value="1"/>
</dbReference>
<feature type="domain" description="Fumarate lyase N-terminal" evidence="5">
    <location>
        <begin position="104"/>
        <end position="196"/>
    </location>
</feature>
<accession>A0A8X6JEF7</accession>
<evidence type="ECO:0000256" key="1">
    <source>
        <dbReference type="ARBA" id="ARBA00009084"/>
    </source>
</evidence>
<gene>
    <name evidence="7" type="primary">FUMR</name>
    <name evidence="7" type="ORF">TNCT_165951</name>
</gene>
<feature type="domain" description="Fumarase C C-terminal" evidence="6">
    <location>
        <begin position="232"/>
        <end position="285"/>
    </location>
</feature>
<dbReference type="GO" id="GO:0006108">
    <property type="term" value="P:malate metabolic process"/>
    <property type="evidence" value="ECO:0007669"/>
    <property type="project" value="TreeGrafter"/>
</dbReference>
<dbReference type="EMBL" id="BMAO01009635">
    <property type="protein sequence ID" value="GFR32325.1"/>
    <property type="molecule type" value="Genomic_DNA"/>
</dbReference>
<dbReference type="InterPro" id="IPR018951">
    <property type="entry name" value="Fumarase_C_C"/>
</dbReference>
<dbReference type="GO" id="GO:0004333">
    <property type="term" value="F:fumarate hydratase activity"/>
    <property type="evidence" value="ECO:0007669"/>
    <property type="project" value="UniProtKB-EC"/>
</dbReference>
<dbReference type="PANTHER" id="PTHR11444">
    <property type="entry name" value="ASPARTATEAMMONIA/ARGININOSUCCINATE/ADENYLOSUCCINATE LYASE"/>
    <property type="match status" value="1"/>
</dbReference>
<evidence type="ECO:0000313" key="8">
    <source>
        <dbReference type="Proteomes" id="UP000887116"/>
    </source>
</evidence>
<dbReference type="PROSITE" id="PS00163">
    <property type="entry name" value="FUMARATE_LYASES"/>
    <property type="match status" value="1"/>
</dbReference>
<comment type="similarity">
    <text evidence="1">Belongs to the class-II fumarase/aspartase family. Fumarase subfamily.</text>
</comment>
<dbReference type="EC" id="4.2.1.2" evidence="2"/>
<proteinExistence type="inferred from homology"/>
<dbReference type="Gene3D" id="1.20.200.10">
    <property type="entry name" value="Fumarase/aspartase (Central domain)"/>
    <property type="match status" value="1"/>
</dbReference>
<dbReference type="Pfam" id="PF10415">
    <property type="entry name" value="FumaraseC_C"/>
    <property type="match status" value="1"/>
</dbReference>
<keyword evidence="8" id="KW-1185">Reference proteome</keyword>
<dbReference type="Pfam" id="PF00206">
    <property type="entry name" value="Lyase_1"/>
    <property type="match status" value="1"/>
</dbReference>
<sequence length="574" mass="64811">MISIRGAKVDHATLQRWVIRFVPLIDESRQVCALAFFRKAFRENDLPEKVVIDKSGSNTAALDDLNREISEDRRIMVFQIKYLNNIVEQDHRFIKKRIRPMLGFKSFHSAKITITGIENIPGNKFEALAANDALVELSGTLNTVAVSLMKIANDIRLLGSGPRCGIGEIMLPENEPGSSIMPGKVNPTQCEAVTMSIRLLADASLNFTEKCVVGIKANEERIKDLLNQSLMLVTILNTHIGYDNAAKIAKLAYKENITLKEAAAKLQLLTEEEFERIVKPEEMVNYCNRWEPSNYKGEDSQLKQKMSELLNVNLQTEGINSVSLRKRPSERQTPPLPSQKRKSDNDIAIGSENKKQAYTETIFLAQEFKAIKAFFQDCIREVINAICNLFRREVATKIEGQGYNVSSKQRSSEITVKGSKPIDASRINKDIIVESLAQIIKNKEKIEDLGNNYKGDQLEQNISKLLNAGSQKENINSNYNDGEPIFQTREEALNYPPQKKDINSNSVRGNYNDGESIFQTVQEARNYHRQKKGIDSNPVSKKPLAPPVPPKNYTEKVTQNRNNNIIERGGRRFV</sequence>
<dbReference type="InterPro" id="IPR022761">
    <property type="entry name" value="Fumarate_lyase_N"/>
</dbReference>
<evidence type="ECO:0000256" key="2">
    <source>
        <dbReference type="ARBA" id="ARBA00012921"/>
    </source>
</evidence>
<evidence type="ECO:0000313" key="7">
    <source>
        <dbReference type="EMBL" id="GFR32325.1"/>
    </source>
</evidence>
<dbReference type="GO" id="GO:0006106">
    <property type="term" value="P:fumarate metabolic process"/>
    <property type="evidence" value="ECO:0007669"/>
    <property type="project" value="InterPro"/>
</dbReference>
<dbReference type="AlphaFoldDB" id="A0A8X6JEF7"/>
<dbReference type="InterPro" id="IPR008948">
    <property type="entry name" value="L-Aspartase-like"/>
</dbReference>
<reference evidence="7" key="1">
    <citation type="submission" date="2020-07" db="EMBL/GenBank/DDBJ databases">
        <title>Multicomponent nature underlies the extraordinary mechanical properties of spider dragline silk.</title>
        <authorList>
            <person name="Kono N."/>
            <person name="Nakamura H."/>
            <person name="Mori M."/>
            <person name="Yoshida Y."/>
            <person name="Ohtoshi R."/>
            <person name="Malay A.D."/>
            <person name="Moran D.A.P."/>
            <person name="Tomita M."/>
            <person name="Numata K."/>
            <person name="Arakawa K."/>
        </authorList>
    </citation>
    <scope>NUCLEOTIDE SEQUENCE</scope>
</reference>